<dbReference type="UniPathway" id="UPA00378"/>
<evidence type="ECO:0000256" key="2">
    <source>
        <dbReference type="ARBA" id="ARBA00004922"/>
    </source>
</evidence>
<dbReference type="Pfam" id="PF00852">
    <property type="entry name" value="Glyco_transf_10"/>
    <property type="match status" value="1"/>
</dbReference>
<protein>
    <recommendedName>
        <fullName evidence="11">Fucosyltransferase</fullName>
        <ecNumber evidence="11">2.4.1.-</ecNumber>
    </recommendedName>
</protein>
<keyword evidence="4 11" id="KW-0328">Glycosyltransferase</keyword>
<keyword evidence="5 11" id="KW-0808">Transferase</keyword>
<dbReference type="FunFam" id="3.40.50.11660:FF:000002">
    <property type="entry name" value="Alpha-(1,3)-fucosyltransferase"/>
    <property type="match status" value="1"/>
</dbReference>
<dbReference type="Gene3D" id="3.40.50.11660">
    <property type="entry name" value="Glycosyl transferase family 10, C-terminal domain"/>
    <property type="match status" value="1"/>
</dbReference>
<reference evidence="15" key="1">
    <citation type="submission" date="2016-11" db="UniProtKB">
        <authorList>
            <consortium name="WormBaseParasite"/>
        </authorList>
    </citation>
    <scope>IDENTIFICATION</scope>
</reference>
<feature type="domain" description="Fucosyltransferase C-terminal" evidence="12">
    <location>
        <begin position="212"/>
        <end position="379"/>
    </location>
</feature>
<evidence type="ECO:0000259" key="13">
    <source>
        <dbReference type="Pfam" id="PF17039"/>
    </source>
</evidence>
<evidence type="ECO:0000256" key="6">
    <source>
        <dbReference type="ARBA" id="ARBA00022692"/>
    </source>
</evidence>
<keyword evidence="7" id="KW-0735">Signal-anchor</keyword>
<comment type="similarity">
    <text evidence="3 11">Belongs to the glycosyltransferase 10 family.</text>
</comment>
<keyword evidence="8 11" id="KW-1133">Transmembrane helix</keyword>
<feature type="domain" description="Fucosyltransferase N-terminal" evidence="13">
    <location>
        <begin position="64"/>
        <end position="183"/>
    </location>
</feature>
<dbReference type="Proteomes" id="UP000095281">
    <property type="component" value="Unplaced"/>
</dbReference>
<dbReference type="InterPro" id="IPR031481">
    <property type="entry name" value="Glyco_tran_10_N"/>
</dbReference>
<dbReference type="GO" id="GO:0046920">
    <property type="term" value="F:alpha-(1-&gt;3)-fucosyltransferase activity"/>
    <property type="evidence" value="ECO:0007669"/>
    <property type="project" value="TreeGrafter"/>
</dbReference>
<comment type="subcellular location">
    <subcellularLocation>
        <location evidence="1 11">Golgi apparatus</location>
        <location evidence="1 11">Golgi stack membrane</location>
        <topology evidence="1 11">Single-pass type II membrane protein</topology>
    </subcellularLocation>
</comment>
<evidence type="ECO:0000256" key="7">
    <source>
        <dbReference type="ARBA" id="ARBA00022968"/>
    </source>
</evidence>
<evidence type="ECO:0000256" key="9">
    <source>
        <dbReference type="ARBA" id="ARBA00023136"/>
    </source>
</evidence>
<dbReference type="PANTHER" id="PTHR11929:SF241">
    <property type="entry name" value="ALPHA-(1,3)-FUCOSYLTRANSFERASE FUT-3"/>
    <property type="match status" value="1"/>
</dbReference>
<keyword evidence="14" id="KW-1185">Reference proteome</keyword>
<dbReference type="Pfam" id="PF17039">
    <property type="entry name" value="Glyco_tran_10_N"/>
    <property type="match status" value="1"/>
</dbReference>
<organism evidence="14 15">
    <name type="scientific">Meloidogyne hapla</name>
    <name type="common">Root-knot nematode worm</name>
    <dbReference type="NCBI Taxonomy" id="6305"/>
    <lineage>
        <taxon>Eukaryota</taxon>
        <taxon>Metazoa</taxon>
        <taxon>Ecdysozoa</taxon>
        <taxon>Nematoda</taxon>
        <taxon>Chromadorea</taxon>
        <taxon>Rhabditida</taxon>
        <taxon>Tylenchina</taxon>
        <taxon>Tylenchomorpha</taxon>
        <taxon>Tylenchoidea</taxon>
        <taxon>Meloidogynidae</taxon>
        <taxon>Meloidogyninae</taxon>
        <taxon>Meloidogyne</taxon>
    </lineage>
</organism>
<dbReference type="SUPFAM" id="SSF53756">
    <property type="entry name" value="UDP-Glycosyltransferase/glycogen phosphorylase"/>
    <property type="match status" value="1"/>
</dbReference>
<evidence type="ECO:0000256" key="5">
    <source>
        <dbReference type="ARBA" id="ARBA00022679"/>
    </source>
</evidence>
<comment type="pathway">
    <text evidence="2">Protein modification; protein glycosylation.</text>
</comment>
<dbReference type="AlphaFoldDB" id="A0A1I8BD48"/>
<evidence type="ECO:0000256" key="11">
    <source>
        <dbReference type="RuleBase" id="RU003832"/>
    </source>
</evidence>
<evidence type="ECO:0000259" key="12">
    <source>
        <dbReference type="Pfam" id="PF00852"/>
    </source>
</evidence>
<keyword evidence="10" id="KW-0325">Glycoprotein</keyword>
<proteinExistence type="inferred from homology"/>
<dbReference type="InterPro" id="IPR038577">
    <property type="entry name" value="GT10-like_C_sf"/>
</dbReference>
<evidence type="ECO:0000256" key="8">
    <source>
        <dbReference type="ARBA" id="ARBA00022989"/>
    </source>
</evidence>
<keyword evidence="9 11" id="KW-0472">Membrane</keyword>
<evidence type="ECO:0000313" key="15">
    <source>
        <dbReference type="WBParaSite" id="MhA1_Contig2031.frz3.fgene1"/>
    </source>
</evidence>
<keyword evidence="11" id="KW-0333">Golgi apparatus</keyword>
<dbReference type="WBParaSite" id="MhA1_Contig2031.frz3.fgene1">
    <property type="protein sequence ID" value="MhA1_Contig2031.frz3.fgene1"/>
    <property type="gene ID" value="MhA1_Contig2031.frz3.fgene1"/>
</dbReference>
<evidence type="ECO:0000256" key="3">
    <source>
        <dbReference type="ARBA" id="ARBA00008919"/>
    </source>
</evidence>
<evidence type="ECO:0000256" key="1">
    <source>
        <dbReference type="ARBA" id="ARBA00004447"/>
    </source>
</evidence>
<feature type="transmembrane region" description="Helical" evidence="11">
    <location>
        <begin position="15"/>
        <end position="35"/>
    </location>
</feature>
<dbReference type="PANTHER" id="PTHR11929">
    <property type="entry name" value="ALPHA- 1,3 -FUCOSYLTRANSFERASE"/>
    <property type="match status" value="1"/>
</dbReference>
<name>A0A1I8BD48_MELHA</name>
<accession>A0A1I8BD48</accession>
<evidence type="ECO:0000313" key="14">
    <source>
        <dbReference type="Proteomes" id="UP000095281"/>
    </source>
</evidence>
<evidence type="ECO:0000256" key="4">
    <source>
        <dbReference type="ARBA" id="ARBA00022676"/>
    </source>
</evidence>
<dbReference type="GO" id="GO:0032580">
    <property type="term" value="C:Golgi cisterna membrane"/>
    <property type="evidence" value="ECO:0007669"/>
    <property type="project" value="UniProtKB-SubCell"/>
</dbReference>
<dbReference type="InterPro" id="IPR055270">
    <property type="entry name" value="Glyco_tran_10_C"/>
</dbReference>
<dbReference type="InterPro" id="IPR001503">
    <property type="entry name" value="Glyco_trans_10"/>
</dbReference>
<dbReference type="EC" id="2.4.1.-" evidence="11"/>
<keyword evidence="6 11" id="KW-0812">Transmembrane</keyword>
<sequence length="417" mass="48076">MKCFRNLFTLFRGRLLLPLILINVIIFITFFYSFFSTRPEHLVEHGHQDIEPSPQLRVKQPIAKPLILMWTRIFTKQTMQLGSDCPLASLCEFTYDHSFLPNSSAVVFHIPDIKWHFSHSLPGVPDLPHQSGNVQRVNVFMSHENPTTLKTMYKSEALAKHVHNFFHWAMTYVRASHVPFPYGGYWLSPVETKRLGFTPVQLPSDSNTILQNKTKRGILWLVSNCKANSKREAAVEALSKYINIKIGGKCGKTPADRNLCPRSSDCSYLYSNYYFYIAIENDICNNYVSEKFWERYMLPAVPIVLKASIYQGFVPDNSFIAMDQFKSPKQMADHLNLLMDNPNEYLKYFEWRSKGWSVAPYNHEGFRVGPCALCERLLRLSNGSDLFPSPIPNAVKWFEENSNCEGGDFAVQWSQQK</sequence>
<evidence type="ECO:0000256" key="10">
    <source>
        <dbReference type="ARBA" id="ARBA00023180"/>
    </source>
</evidence>
<dbReference type="OMA" id="FWLVSNC"/>